<evidence type="ECO:0000313" key="5">
    <source>
        <dbReference type="Proteomes" id="UP000886847"/>
    </source>
</evidence>
<dbReference type="InterPro" id="IPR036188">
    <property type="entry name" value="FAD/NAD-bd_sf"/>
</dbReference>
<evidence type="ECO:0000256" key="1">
    <source>
        <dbReference type="ARBA" id="ARBA00022630"/>
    </source>
</evidence>
<reference evidence="4" key="2">
    <citation type="submission" date="2021-04" db="EMBL/GenBank/DDBJ databases">
        <authorList>
            <person name="Gilroy R."/>
        </authorList>
    </citation>
    <scope>NUCLEOTIDE SEQUENCE</scope>
    <source>
        <strain evidence="4">2189</strain>
    </source>
</reference>
<dbReference type="PANTHER" id="PTHR48105">
    <property type="entry name" value="THIOREDOXIN REDUCTASE 1-RELATED-RELATED"/>
    <property type="match status" value="1"/>
</dbReference>
<protein>
    <submittedName>
        <fullName evidence="4">NAD(P)/FAD-dependent oxidoreductase</fullName>
    </submittedName>
</protein>
<organism evidence="4 5">
    <name type="scientific">Candidatus Borkfalkia faecavium</name>
    <dbReference type="NCBI Taxonomy" id="2838508"/>
    <lineage>
        <taxon>Bacteria</taxon>
        <taxon>Bacillati</taxon>
        <taxon>Bacillota</taxon>
        <taxon>Clostridia</taxon>
        <taxon>Christensenellales</taxon>
        <taxon>Christensenellaceae</taxon>
        <taxon>Candidatus Borkfalkia</taxon>
    </lineage>
</organism>
<dbReference type="Proteomes" id="UP000886847">
    <property type="component" value="Unassembled WGS sequence"/>
</dbReference>
<reference evidence="4" key="1">
    <citation type="journal article" date="2021" name="PeerJ">
        <title>Extensive microbial diversity within the chicken gut microbiome revealed by metagenomics and culture.</title>
        <authorList>
            <person name="Gilroy R."/>
            <person name="Ravi A."/>
            <person name="Getino M."/>
            <person name="Pursley I."/>
            <person name="Horton D.L."/>
            <person name="Alikhan N.F."/>
            <person name="Baker D."/>
            <person name="Gharbi K."/>
            <person name="Hall N."/>
            <person name="Watson M."/>
            <person name="Adriaenssens E.M."/>
            <person name="Foster-Nyarko E."/>
            <person name="Jarju S."/>
            <person name="Secka A."/>
            <person name="Antonio M."/>
            <person name="Oren A."/>
            <person name="Chaudhuri R.R."/>
            <person name="La Ragione R."/>
            <person name="Hildebrand F."/>
            <person name="Pallen M.J."/>
        </authorList>
    </citation>
    <scope>NUCLEOTIDE SEQUENCE</scope>
    <source>
        <strain evidence="4">2189</strain>
    </source>
</reference>
<dbReference type="InterPro" id="IPR050097">
    <property type="entry name" value="Ferredoxin-NADP_redctase_2"/>
</dbReference>
<dbReference type="InterPro" id="IPR023753">
    <property type="entry name" value="FAD/NAD-binding_dom"/>
</dbReference>
<dbReference type="SUPFAM" id="SSF51905">
    <property type="entry name" value="FAD/NAD(P)-binding domain"/>
    <property type="match status" value="1"/>
</dbReference>
<accession>A0A9D1W0W8</accession>
<dbReference type="Pfam" id="PF07992">
    <property type="entry name" value="Pyr_redox_2"/>
    <property type="match status" value="1"/>
</dbReference>
<feature type="domain" description="FAD/NAD(P)-binding" evidence="3">
    <location>
        <begin position="3"/>
        <end position="267"/>
    </location>
</feature>
<dbReference type="AlphaFoldDB" id="A0A9D1W0W8"/>
<dbReference type="PRINTS" id="PR00469">
    <property type="entry name" value="PNDRDTASEII"/>
</dbReference>
<sequence>MKQLVIIGQGPAGISAALYAVRGGADVTVIANGAGALARAGLIQNYYGFENGISGRELIEAGVRQAEKLGVRMVRGELFGIEYGEDGFAVKTSAGTLEAGAAVIACGTQRNTPPIDGIDAFDGRGVSYCAVCDAFFFRGKKVGVVGSGAYAASEYEVLKGVIQDVTALTNGEAPQFSLPCDTRKIARLEGGDALERVVFADGSAEAFDGLFIACGTAGAFELSRKLGLETANGKIVTDERRATNVPGIFAAGDCTAGMQQIAKAVCDGMIAGTEALKYLKALAKQ</sequence>
<evidence type="ECO:0000256" key="2">
    <source>
        <dbReference type="ARBA" id="ARBA00023002"/>
    </source>
</evidence>
<evidence type="ECO:0000313" key="4">
    <source>
        <dbReference type="EMBL" id="HIX50615.1"/>
    </source>
</evidence>
<dbReference type="EMBL" id="DXEW01000025">
    <property type="protein sequence ID" value="HIX50615.1"/>
    <property type="molecule type" value="Genomic_DNA"/>
</dbReference>
<proteinExistence type="predicted"/>
<dbReference type="PRINTS" id="PR00368">
    <property type="entry name" value="FADPNR"/>
</dbReference>
<gene>
    <name evidence="4" type="ORF">H9851_04970</name>
</gene>
<name>A0A9D1W0W8_9FIRM</name>
<comment type="caution">
    <text evidence="4">The sequence shown here is derived from an EMBL/GenBank/DDBJ whole genome shotgun (WGS) entry which is preliminary data.</text>
</comment>
<keyword evidence="2" id="KW-0560">Oxidoreductase</keyword>
<dbReference type="Gene3D" id="3.50.50.60">
    <property type="entry name" value="FAD/NAD(P)-binding domain"/>
    <property type="match status" value="2"/>
</dbReference>
<dbReference type="GO" id="GO:0016491">
    <property type="term" value="F:oxidoreductase activity"/>
    <property type="evidence" value="ECO:0007669"/>
    <property type="project" value="UniProtKB-KW"/>
</dbReference>
<keyword evidence="1" id="KW-0285">Flavoprotein</keyword>
<evidence type="ECO:0000259" key="3">
    <source>
        <dbReference type="Pfam" id="PF07992"/>
    </source>
</evidence>